<dbReference type="Proteomes" id="UP000645257">
    <property type="component" value="Unassembled WGS sequence"/>
</dbReference>
<dbReference type="InterPro" id="IPR041651">
    <property type="entry name" value="DUF5610"/>
</dbReference>
<feature type="compositionally biased region" description="Polar residues" evidence="1">
    <location>
        <begin position="1"/>
        <end position="12"/>
    </location>
</feature>
<dbReference type="EMBL" id="BMYX01000005">
    <property type="protein sequence ID" value="GGY10542.1"/>
    <property type="molecule type" value="Genomic_DNA"/>
</dbReference>
<evidence type="ECO:0000313" key="3">
    <source>
        <dbReference type="EMBL" id="GGY10542.1"/>
    </source>
</evidence>
<reference evidence="3" key="1">
    <citation type="journal article" date="2014" name="Int. J. Syst. Evol. Microbiol.">
        <title>Complete genome sequence of Corynebacterium casei LMG S-19264T (=DSM 44701T), isolated from a smear-ripened cheese.</title>
        <authorList>
            <consortium name="US DOE Joint Genome Institute (JGI-PGF)"/>
            <person name="Walter F."/>
            <person name="Albersmeier A."/>
            <person name="Kalinowski J."/>
            <person name="Ruckert C."/>
        </authorList>
    </citation>
    <scope>NUCLEOTIDE SEQUENCE</scope>
    <source>
        <strain evidence="3">KCTC 32182</strain>
    </source>
</reference>
<sequence>MSTIPTGSTQSLTGGAQAAGTAASQTGKTGTPASATSIEMKVKSESNVQILKASLEVSINSGNQSQQLVFRAAIDKINEELEPSLGPDAIQHASNQDNSPEATAARIVAMSTGLYGAYSAQHPGEDPKEVAKKFVDIIRSGVDKGFKEGRDILKSLNVLQGDVASNIDKTYDLVQKGLDSFLSKMTGTDASGGGTGTGADKNA</sequence>
<dbReference type="RefSeq" id="WP_215796502.1">
    <property type="nucleotide sequence ID" value="NZ_BMYX01000005.1"/>
</dbReference>
<evidence type="ECO:0000259" key="2">
    <source>
        <dbReference type="Pfam" id="PF18433"/>
    </source>
</evidence>
<reference evidence="3" key="2">
    <citation type="submission" date="2020-09" db="EMBL/GenBank/DDBJ databases">
        <authorList>
            <person name="Sun Q."/>
            <person name="Kim S."/>
        </authorList>
    </citation>
    <scope>NUCLEOTIDE SEQUENCE</scope>
    <source>
        <strain evidence="3">KCTC 32182</strain>
    </source>
</reference>
<protein>
    <recommendedName>
        <fullName evidence="2">DUF5610 domain-containing protein</fullName>
    </recommendedName>
</protein>
<feature type="compositionally biased region" description="Low complexity" evidence="1">
    <location>
        <begin position="13"/>
        <end position="31"/>
    </location>
</feature>
<dbReference type="Gene3D" id="1.10.132.90">
    <property type="match status" value="1"/>
</dbReference>
<evidence type="ECO:0000256" key="1">
    <source>
        <dbReference type="SAM" id="MobiDB-lite"/>
    </source>
</evidence>
<organism evidence="3 4">
    <name type="scientific">Paludibacterium paludis</name>
    <dbReference type="NCBI Taxonomy" id="1225769"/>
    <lineage>
        <taxon>Bacteria</taxon>
        <taxon>Pseudomonadati</taxon>
        <taxon>Pseudomonadota</taxon>
        <taxon>Betaproteobacteria</taxon>
        <taxon>Neisseriales</taxon>
        <taxon>Chromobacteriaceae</taxon>
        <taxon>Paludibacterium</taxon>
    </lineage>
</organism>
<dbReference type="AlphaFoldDB" id="A0A918P0G8"/>
<proteinExistence type="predicted"/>
<gene>
    <name evidence="3" type="ORF">GCM10011289_11630</name>
</gene>
<name>A0A918P0G8_9NEIS</name>
<evidence type="ECO:0000313" key="4">
    <source>
        <dbReference type="Proteomes" id="UP000645257"/>
    </source>
</evidence>
<feature type="domain" description="DUF5610" evidence="2">
    <location>
        <begin position="63"/>
        <end position="181"/>
    </location>
</feature>
<comment type="caution">
    <text evidence="3">The sequence shown here is derived from an EMBL/GenBank/DDBJ whole genome shotgun (WGS) entry which is preliminary data.</text>
</comment>
<dbReference type="Pfam" id="PF18433">
    <property type="entry name" value="DUF5610"/>
    <property type="match status" value="1"/>
</dbReference>
<keyword evidence="4" id="KW-1185">Reference proteome</keyword>
<feature type="region of interest" description="Disordered" evidence="1">
    <location>
        <begin position="1"/>
        <end position="35"/>
    </location>
</feature>
<accession>A0A918P0G8</accession>